<evidence type="ECO:0000256" key="1">
    <source>
        <dbReference type="ARBA" id="ARBA00004651"/>
    </source>
</evidence>
<comment type="similarity">
    <text evidence="2">Belongs to the UPF0702 family.</text>
</comment>
<dbReference type="AlphaFoldDB" id="A0A841RL47"/>
<dbReference type="PANTHER" id="PTHR34582:SF6">
    <property type="entry name" value="UPF0702 TRANSMEMBRANE PROTEIN YCAP"/>
    <property type="match status" value="1"/>
</dbReference>
<evidence type="ECO:0000259" key="8">
    <source>
        <dbReference type="Pfam" id="PF04239"/>
    </source>
</evidence>
<proteinExistence type="inferred from homology"/>
<keyword evidence="4 7" id="KW-0812">Transmembrane</keyword>
<evidence type="ECO:0000256" key="5">
    <source>
        <dbReference type="ARBA" id="ARBA00022989"/>
    </source>
</evidence>
<evidence type="ECO:0000256" key="3">
    <source>
        <dbReference type="ARBA" id="ARBA00022475"/>
    </source>
</evidence>
<dbReference type="EMBL" id="JACHON010000001">
    <property type="protein sequence ID" value="MBB6511915.1"/>
    <property type="molecule type" value="Genomic_DNA"/>
</dbReference>
<comment type="subcellular location">
    <subcellularLocation>
        <location evidence="1">Cell membrane</location>
        <topology evidence="1">Multi-pass membrane protein</topology>
    </subcellularLocation>
</comment>
<name>A0A841RL47_9BACI</name>
<feature type="transmembrane region" description="Helical" evidence="7">
    <location>
        <begin position="12"/>
        <end position="31"/>
    </location>
</feature>
<evidence type="ECO:0000256" key="7">
    <source>
        <dbReference type="SAM" id="Phobius"/>
    </source>
</evidence>
<dbReference type="Proteomes" id="UP000572212">
    <property type="component" value="Unassembled WGS sequence"/>
</dbReference>
<comment type="caution">
    <text evidence="9">The sequence shown here is derived from an EMBL/GenBank/DDBJ whole genome shotgun (WGS) entry which is preliminary data.</text>
</comment>
<evidence type="ECO:0000256" key="4">
    <source>
        <dbReference type="ARBA" id="ARBA00022692"/>
    </source>
</evidence>
<dbReference type="PANTHER" id="PTHR34582">
    <property type="entry name" value="UPF0702 TRANSMEMBRANE PROTEIN YCAP"/>
    <property type="match status" value="1"/>
</dbReference>
<protein>
    <submittedName>
        <fullName evidence="9">Uncharacterized membrane protein YcaP (DUF421 family)</fullName>
    </submittedName>
</protein>
<feature type="transmembrane region" description="Helical" evidence="7">
    <location>
        <begin position="64"/>
        <end position="86"/>
    </location>
</feature>
<feature type="transmembrane region" description="Helical" evidence="7">
    <location>
        <begin position="38"/>
        <end position="58"/>
    </location>
</feature>
<sequence length="227" mass="26447">MTVLAGEDILTIIVRTIFYYTVIVIIFRMMGKREIGELSLLDIVVYIMIAELAVVTIEDLEIEYWFTLIPMAILLIIQRLTAFISLKSPLFRTYFEGKPSIIITNGKIDEHEMKKNRYNFTDLLQQLRENGTESINDVEFAILEPSGKLSVIEKKDDDKSVYPMSGLVLPLIVDGKIQQDALKNIQRDEKWLRKILKEKGFPDFNEISFCSIDRNNEWYIDKKNEKK</sequence>
<evidence type="ECO:0000256" key="2">
    <source>
        <dbReference type="ARBA" id="ARBA00006448"/>
    </source>
</evidence>
<dbReference type="Gene3D" id="3.30.240.20">
    <property type="entry name" value="bsu07140 like domains"/>
    <property type="match status" value="2"/>
</dbReference>
<accession>A0A841RL47</accession>
<dbReference type="InterPro" id="IPR007353">
    <property type="entry name" value="DUF421"/>
</dbReference>
<keyword evidence="6 7" id="KW-0472">Membrane</keyword>
<evidence type="ECO:0000313" key="10">
    <source>
        <dbReference type="Proteomes" id="UP000572212"/>
    </source>
</evidence>
<gene>
    <name evidence="9" type="ORF">GGQ92_000682</name>
</gene>
<organism evidence="9 10">
    <name type="scientific">Gracilibacillus halotolerans</name>
    <dbReference type="NCBI Taxonomy" id="74386"/>
    <lineage>
        <taxon>Bacteria</taxon>
        <taxon>Bacillati</taxon>
        <taxon>Bacillota</taxon>
        <taxon>Bacilli</taxon>
        <taxon>Bacillales</taxon>
        <taxon>Bacillaceae</taxon>
        <taxon>Gracilibacillus</taxon>
    </lineage>
</organism>
<keyword evidence="10" id="KW-1185">Reference proteome</keyword>
<dbReference type="GO" id="GO:0005886">
    <property type="term" value="C:plasma membrane"/>
    <property type="evidence" value="ECO:0007669"/>
    <property type="project" value="UniProtKB-SubCell"/>
</dbReference>
<dbReference type="InterPro" id="IPR023090">
    <property type="entry name" value="UPF0702_alpha/beta_dom_sf"/>
</dbReference>
<dbReference type="Pfam" id="PF04239">
    <property type="entry name" value="DUF421"/>
    <property type="match status" value="1"/>
</dbReference>
<feature type="domain" description="YetF C-terminal" evidence="8">
    <location>
        <begin position="87"/>
        <end position="212"/>
    </location>
</feature>
<keyword evidence="5 7" id="KW-1133">Transmembrane helix</keyword>
<evidence type="ECO:0000256" key="6">
    <source>
        <dbReference type="ARBA" id="ARBA00023136"/>
    </source>
</evidence>
<reference evidence="9 10" key="1">
    <citation type="submission" date="2020-08" db="EMBL/GenBank/DDBJ databases">
        <title>Genomic Encyclopedia of Type Strains, Phase IV (KMG-IV): sequencing the most valuable type-strain genomes for metagenomic binning, comparative biology and taxonomic classification.</title>
        <authorList>
            <person name="Goeker M."/>
        </authorList>
    </citation>
    <scope>NUCLEOTIDE SEQUENCE [LARGE SCALE GENOMIC DNA]</scope>
    <source>
        <strain evidence="9 10">DSM 11805</strain>
    </source>
</reference>
<evidence type="ECO:0000313" key="9">
    <source>
        <dbReference type="EMBL" id="MBB6511915.1"/>
    </source>
</evidence>
<keyword evidence="3" id="KW-1003">Cell membrane</keyword>